<keyword evidence="4" id="KW-1185">Reference proteome</keyword>
<feature type="compositionally biased region" description="Basic and acidic residues" evidence="1">
    <location>
        <begin position="44"/>
        <end position="72"/>
    </location>
</feature>
<evidence type="ECO:0000313" key="3">
    <source>
        <dbReference type="EMBL" id="PLB52194.1"/>
    </source>
</evidence>
<keyword evidence="2" id="KW-0472">Membrane</keyword>
<evidence type="ECO:0000256" key="2">
    <source>
        <dbReference type="SAM" id="Phobius"/>
    </source>
</evidence>
<dbReference type="Proteomes" id="UP000234275">
    <property type="component" value="Unassembled WGS sequence"/>
</dbReference>
<dbReference type="VEuPathDB" id="FungiDB:P170DRAFT_472100"/>
<evidence type="ECO:0000256" key="1">
    <source>
        <dbReference type="SAM" id="MobiDB-lite"/>
    </source>
</evidence>
<dbReference type="EMBL" id="MSFO01000002">
    <property type="protein sequence ID" value="PLB52194.1"/>
    <property type="molecule type" value="Genomic_DNA"/>
</dbReference>
<accession>A0A2I2GH40</accession>
<dbReference type="GeneID" id="36560606"/>
<dbReference type="RefSeq" id="XP_024707496.1">
    <property type="nucleotide sequence ID" value="XM_024852908.1"/>
</dbReference>
<protein>
    <submittedName>
        <fullName evidence="3">Uncharacterized protein</fullName>
    </submittedName>
</protein>
<keyword evidence="2" id="KW-1133">Transmembrane helix</keyword>
<dbReference type="OrthoDB" id="4188898at2759"/>
<comment type="caution">
    <text evidence="3">The sequence shown here is derived from an EMBL/GenBank/DDBJ whole genome shotgun (WGS) entry which is preliminary data.</text>
</comment>
<feature type="region of interest" description="Disordered" evidence="1">
    <location>
        <begin position="35"/>
        <end position="72"/>
    </location>
</feature>
<keyword evidence="2" id="KW-0812">Transmembrane</keyword>
<feature type="transmembrane region" description="Helical" evidence="2">
    <location>
        <begin position="16"/>
        <end position="36"/>
    </location>
</feature>
<evidence type="ECO:0000313" key="4">
    <source>
        <dbReference type="Proteomes" id="UP000234275"/>
    </source>
</evidence>
<organism evidence="3 4">
    <name type="scientific">Aspergillus steynii IBT 23096</name>
    <dbReference type="NCBI Taxonomy" id="1392250"/>
    <lineage>
        <taxon>Eukaryota</taxon>
        <taxon>Fungi</taxon>
        <taxon>Dikarya</taxon>
        <taxon>Ascomycota</taxon>
        <taxon>Pezizomycotina</taxon>
        <taxon>Eurotiomycetes</taxon>
        <taxon>Eurotiomycetidae</taxon>
        <taxon>Eurotiales</taxon>
        <taxon>Aspergillaceae</taxon>
        <taxon>Aspergillus</taxon>
        <taxon>Aspergillus subgen. Circumdati</taxon>
    </lineage>
</organism>
<proteinExistence type="predicted"/>
<dbReference type="AlphaFoldDB" id="A0A2I2GH40"/>
<name>A0A2I2GH40_9EURO</name>
<gene>
    <name evidence="3" type="ORF">P170DRAFT_472100</name>
</gene>
<reference evidence="3 4" key="1">
    <citation type="submission" date="2016-12" db="EMBL/GenBank/DDBJ databases">
        <title>The genomes of Aspergillus section Nigri reveals drivers in fungal speciation.</title>
        <authorList>
            <consortium name="DOE Joint Genome Institute"/>
            <person name="Vesth T.C."/>
            <person name="Nybo J."/>
            <person name="Theobald S."/>
            <person name="Brandl J."/>
            <person name="Frisvad J.C."/>
            <person name="Nielsen K.F."/>
            <person name="Lyhne E.K."/>
            <person name="Kogle M.E."/>
            <person name="Kuo A."/>
            <person name="Riley R."/>
            <person name="Clum A."/>
            <person name="Nolan M."/>
            <person name="Lipzen A."/>
            <person name="Salamov A."/>
            <person name="Henrissat B."/>
            <person name="Wiebenga A."/>
            <person name="De Vries R.P."/>
            <person name="Grigoriev I.V."/>
            <person name="Mortensen U.H."/>
            <person name="Andersen M.R."/>
            <person name="Baker S.E."/>
        </authorList>
    </citation>
    <scope>NUCLEOTIDE SEQUENCE [LARGE SCALE GENOMIC DNA]</scope>
    <source>
        <strain evidence="3 4">IBT 23096</strain>
    </source>
</reference>
<sequence length="72" mass="7554">MPQDIDPNARREVNNALISAGSTAVAQMIVAANSSIAKRRKNKEARAKSEAGEKAASEEKSNAAKQKDGVSS</sequence>